<dbReference type="AlphaFoldDB" id="A0A1F5RC81"/>
<evidence type="ECO:0008006" key="3">
    <source>
        <dbReference type="Google" id="ProtNLM"/>
    </source>
</evidence>
<reference evidence="1 2" key="1">
    <citation type="journal article" date="2016" name="Nat. Commun.">
        <title>Thousands of microbial genomes shed light on interconnected biogeochemical processes in an aquifer system.</title>
        <authorList>
            <person name="Anantharaman K."/>
            <person name="Brown C.T."/>
            <person name="Hug L.A."/>
            <person name="Sharon I."/>
            <person name="Castelle C.J."/>
            <person name="Probst A.J."/>
            <person name="Thomas B.C."/>
            <person name="Singh A."/>
            <person name="Wilkins M.J."/>
            <person name="Karaoz U."/>
            <person name="Brodie E.L."/>
            <person name="Williams K.H."/>
            <person name="Hubbard S.S."/>
            <person name="Banfield J.F."/>
        </authorList>
    </citation>
    <scope>NUCLEOTIDE SEQUENCE [LARGE SCALE GENOMIC DNA]</scope>
</reference>
<protein>
    <recommendedName>
        <fullName evidence="3">Type II secretion system protein GspE N-terminal domain-containing protein</fullName>
    </recommendedName>
</protein>
<sequence length="65" mass="7647">MKRNKKLLGEIMMTHGFISVEHIIRARYKQINDSSKKIGECLVEMGCINRQQLAYAIREQNPEQR</sequence>
<accession>A0A1F5RC81</accession>
<dbReference type="Proteomes" id="UP000177230">
    <property type="component" value="Unassembled WGS sequence"/>
</dbReference>
<proteinExistence type="predicted"/>
<comment type="caution">
    <text evidence="1">The sequence shown here is derived from an EMBL/GenBank/DDBJ whole genome shotgun (WGS) entry which is preliminary data.</text>
</comment>
<evidence type="ECO:0000313" key="1">
    <source>
        <dbReference type="EMBL" id="OGF12079.1"/>
    </source>
</evidence>
<dbReference type="InterPro" id="IPR037257">
    <property type="entry name" value="T2SS_E_N_sf"/>
</dbReference>
<dbReference type="SUPFAM" id="SSF160246">
    <property type="entry name" value="EspE N-terminal domain-like"/>
    <property type="match status" value="1"/>
</dbReference>
<evidence type="ECO:0000313" key="2">
    <source>
        <dbReference type="Proteomes" id="UP000177230"/>
    </source>
</evidence>
<organism evidence="1 2">
    <name type="scientific">Candidatus Edwardsbacteria bacterium GWF2_54_11</name>
    <dbReference type="NCBI Taxonomy" id="1817851"/>
    <lineage>
        <taxon>Bacteria</taxon>
        <taxon>Candidatus Edwardsiibacteriota</taxon>
    </lineage>
</organism>
<gene>
    <name evidence="1" type="ORF">A2024_03580</name>
</gene>
<dbReference type="EMBL" id="MFFM01000034">
    <property type="protein sequence ID" value="OGF12079.1"/>
    <property type="molecule type" value="Genomic_DNA"/>
</dbReference>
<name>A0A1F5RC81_9BACT</name>